<comment type="similarity">
    <text evidence="4">Belongs to the class I-like SAM-binding methyltransferase superfamily. RNA M5U methyltransferase family.</text>
</comment>
<dbReference type="InterPro" id="IPR029063">
    <property type="entry name" value="SAM-dependent_MTases_sf"/>
</dbReference>
<feature type="binding site" evidence="4">
    <location>
        <position position="381"/>
    </location>
    <ligand>
        <name>S-adenosyl-L-methionine</name>
        <dbReference type="ChEBI" id="CHEBI:59789"/>
    </ligand>
</feature>
<evidence type="ECO:0000256" key="4">
    <source>
        <dbReference type="PROSITE-ProRule" id="PRU01024"/>
    </source>
</evidence>
<dbReference type="SUPFAM" id="SSF53335">
    <property type="entry name" value="S-adenosyl-L-methionine-dependent methyltransferases"/>
    <property type="match status" value="1"/>
</dbReference>
<dbReference type="Proteomes" id="UP000027600">
    <property type="component" value="Chromosome I"/>
</dbReference>
<feature type="domain" description="TRAM" evidence="5">
    <location>
        <begin position="1"/>
        <end position="59"/>
    </location>
</feature>
<keyword evidence="1 4" id="KW-0489">Methyltransferase</keyword>
<keyword evidence="3 4" id="KW-0949">S-adenosyl-L-methionine</keyword>
<dbReference type="Pfam" id="PF05958">
    <property type="entry name" value="tRNA_U5-meth_tr"/>
    <property type="match status" value="1"/>
</dbReference>
<name>A0ABP1WHR5_9FIRM</name>
<gene>
    <name evidence="6" type="primary">rumA1</name>
    <name evidence="6" type="ORF">RBI_I01274</name>
</gene>
<dbReference type="GO" id="GO:0008168">
    <property type="term" value="F:methyltransferase activity"/>
    <property type="evidence" value="ECO:0007669"/>
    <property type="project" value="UniProtKB-KW"/>
</dbReference>
<dbReference type="GO" id="GO:0032259">
    <property type="term" value="P:methylation"/>
    <property type="evidence" value="ECO:0007669"/>
    <property type="project" value="UniProtKB-KW"/>
</dbReference>
<dbReference type="PROSITE" id="PS51687">
    <property type="entry name" value="SAM_MT_RNA_M5U"/>
    <property type="match status" value="1"/>
</dbReference>
<sequence>MLKKNEIIRLEISGMTNEGNGVGKHEGIAVFVPFTVIGDVIECRIVKVCKTYCYGITENIVSGSVERTKNDCPVYSRCGGCCFRHMSYEEECRVKEQFIKDSFERIGKLYPEYDSFEGCKQLVGYRNKAQYPVAEQDGRAVCGFYSRRSHHVCDYTDCALQPAIFKAVADDIMAYVNKRKIKAYNEETGSGLLRHIYLRRGEHSGEIMVCLVITDLKKRGVFDVLVGELCKKYADIKSIVFNENNRKTNCILGQKLVTAYGSNTIHDTMCGNDIEISPLSFYQVNTIQAERLYENAADYAQLTGKETLLDLYCGAGTIGLSMSKKVKKLIGVEIIESAIDNAKRNAAANNVTNAEFICGDAGKIAEILYSRGERPDVIIADPARKGCTRDALEYMAKMSPDRIVMISCNHATAARDCAVLEELGYKTVKVKGVDLFGRTGHVETVVLLSHKKPDGHINVKVEFGEGEGKVPLDNIAKRAEEYKPKERVTYKMIKEYIEAKYGFKVHTAYIAEVKRDLGLPMYDAPNAVEELKQPRKHPTAEKVEAIKDALKHFEVI</sequence>
<protein>
    <submittedName>
        <fullName evidence="6">23S rRNA (Uracil-5-)-methyltransferase RumA</fullName>
        <ecNumber evidence="6">2.1.1.-</ecNumber>
    </submittedName>
</protein>
<proteinExistence type="inferred from homology"/>
<dbReference type="PROSITE" id="PS50926">
    <property type="entry name" value="TRAM"/>
    <property type="match status" value="1"/>
</dbReference>
<dbReference type="InterPro" id="IPR010280">
    <property type="entry name" value="U5_MeTrfase_fam"/>
</dbReference>
<dbReference type="Gene3D" id="3.40.50.150">
    <property type="entry name" value="Vaccinia Virus protein VP39"/>
    <property type="match status" value="1"/>
</dbReference>
<evidence type="ECO:0000256" key="2">
    <source>
        <dbReference type="ARBA" id="ARBA00022679"/>
    </source>
</evidence>
<dbReference type="PANTHER" id="PTHR11061:SF30">
    <property type="entry name" value="TRNA (URACIL(54)-C(5))-METHYLTRANSFERASE"/>
    <property type="match status" value="1"/>
</dbReference>
<keyword evidence="2 4" id="KW-0808">Transferase</keyword>
<organism evidence="6 7">
    <name type="scientific">Ruminococcus bicirculans</name>
    <name type="common">ex Wegman et al. 2014</name>
    <dbReference type="NCBI Taxonomy" id="1160721"/>
    <lineage>
        <taxon>Bacteria</taxon>
        <taxon>Bacillati</taxon>
        <taxon>Bacillota</taxon>
        <taxon>Clostridia</taxon>
        <taxon>Eubacteriales</taxon>
        <taxon>Oscillospiraceae</taxon>
        <taxon>Ruminococcus</taxon>
    </lineage>
</organism>
<dbReference type="EC" id="2.1.1.-" evidence="6"/>
<evidence type="ECO:0000256" key="3">
    <source>
        <dbReference type="ARBA" id="ARBA00022691"/>
    </source>
</evidence>
<dbReference type="InterPro" id="IPR012340">
    <property type="entry name" value="NA-bd_OB-fold"/>
</dbReference>
<dbReference type="Gene3D" id="2.40.50.140">
    <property type="entry name" value="Nucleic acid-binding proteins"/>
    <property type="match status" value="1"/>
</dbReference>
<dbReference type="EMBL" id="HF545616">
    <property type="protein sequence ID" value="CCO04986.1"/>
    <property type="molecule type" value="Genomic_DNA"/>
</dbReference>
<evidence type="ECO:0000256" key="1">
    <source>
        <dbReference type="ARBA" id="ARBA00022603"/>
    </source>
</evidence>
<dbReference type="Pfam" id="PF01938">
    <property type="entry name" value="TRAM"/>
    <property type="match status" value="1"/>
</dbReference>
<dbReference type="SUPFAM" id="SSF50249">
    <property type="entry name" value="Nucleic acid-binding proteins"/>
    <property type="match status" value="1"/>
</dbReference>
<accession>A0ABP1WHR5</accession>
<feature type="binding site" evidence="4">
    <location>
        <position position="333"/>
    </location>
    <ligand>
        <name>S-adenosyl-L-methionine</name>
        <dbReference type="ChEBI" id="CHEBI:59789"/>
    </ligand>
</feature>
<feature type="binding site" evidence="4">
    <location>
        <position position="312"/>
    </location>
    <ligand>
        <name>S-adenosyl-L-methionine</name>
        <dbReference type="ChEBI" id="CHEBI:59789"/>
    </ligand>
</feature>
<dbReference type="Gene3D" id="2.40.50.1070">
    <property type="match status" value="1"/>
</dbReference>
<reference evidence="6 7" key="1">
    <citation type="journal article" date="2014" name="Int. J. Syst. Evol. Microbiol.">
        <title>Complete genome of a new Firmicutes species belonging to the dominant human colonic microbiota ('Ruminococcus bicirculans') reveals two chromosomes and a selective capacity to utilize plant glucans.</title>
        <authorList>
            <consortium name="NISC Comparative Sequencing Program"/>
            <person name="Wegmann U."/>
            <person name="Louis P."/>
            <person name="Goesmann A."/>
            <person name="Henrissat B."/>
            <person name="Duncan S.H."/>
            <person name="Flint H.J."/>
        </authorList>
    </citation>
    <scope>NUCLEOTIDE SEQUENCE [LARGE SCALE GENOMIC DNA]</scope>
    <source>
        <strain evidence="6 7">80/3</strain>
    </source>
</reference>
<feature type="active site" description="Nucleophile" evidence="4">
    <location>
        <position position="408"/>
    </location>
</feature>
<evidence type="ECO:0000259" key="5">
    <source>
        <dbReference type="PROSITE" id="PS50926"/>
    </source>
</evidence>
<evidence type="ECO:0000313" key="7">
    <source>
        <dbReference type="Proteomes" id="UP000027600"/>
    </source>
</evidence>
<feature type="binding site" evidence="4">
    <location>
        <position position="283"/>
    </location>
    <ligand>
        <name>S-adenosyl-L-methionine</name>
        <dbReference type="ChEBI" id="CHEBI:59789"/>
    </ligand>
</feature>
<dbReference type="PANTHER" id="PTHR11061">
    <property type="entry name" value="RNA M5U METHYLTRANSFERASE"/>
    <property type="match status" value="1"/>
</dbReference>
<keyword evidence="7" id="KW-1185">Reference proteome</keyword>
<dbReference type="InterPro" id="IPR002792">
    <property type="entry name" value="TRAM_dom"/>
</dbReference>
<evidence type="ECO:0000313" key="6">
    <source>
        <dbReference type="EMBL" id="CCO04986.1"/>
    </source>
</evidence>
<dbReference type="CDD" id="cd02440">
    <property type="entry name" value="AdoMet_MTases"/>
    <property type="match status" value="1"/>
</dbReference>
<dbReference type="RefSeq" id="WP_038671846.1">
    <property type="nucleotide sequence ID" value="NZ_HF545616.1"/>
</dbReference>
<dbReference type="NCBIfam" id="TIGR00479">
    <property type="entry name" value="rumA"/>
    <property type="match status" value="1"/>
</dbReference>